<keyword evidence="12" id="KW-1185">Reference proteome</keyword>
<feature type="transmembrane region" description="Helical" evidence="10">
    <location>
        <begin position="533"/>
        <end position="552"/>
    </location>
</feature>
<sequence>MDAHQPLAGTLSYAGACLSMVCGGTTSLFATYGSSFGEVLGFTQYETNLVASLGDYAHYMSAPLFGYLASRTGPTRVLQAAALLMLCGYLGLGHAFQRFGDVQPRSHHHVAAMSVLFALVGVGSKAAYMSSMAATARNFKHSRHAGVALGVPLSLYGLSTFVFSSVKARWFEADRSPARYLAFMAAVSGAAHLLASCFVRFADAPHAVAVAAAAATAAAARRRAGSAAKDPGVARADPEPGPEPLSAESIELSETRRRRLTAPPLPGAEQQPLPGDGPAASPPLSPAQAMSNMPAQPMSNMPAQPMSNMPAQPMSSGMPTTLPREAPVFQRFWRDPMAWALLLGLICFSGPGLAFVNNCGTMVRAMSHGTALSEEQIGQYKDKIVATQSFFSFSSRLGVGYLSDVWRARLRLPRAGLLVAAAALMIYAQTAAASVRRLEDLYRLAVLVGVAMGSAFTLAPTLTAETWGADNFGICWGIITLGPAVGGHVCNLIFGSSWDRGQDRIAARAGTPAAQAHCDRECFVPAFRTTTRIAGLGLVFFVALLCMPRATAMWRQRQRRWRQ</sequence>
<evidence type="ECO:0000256" key="8">
    <source>
        <dbReference type="ARBA" id="ARBA00039330"/>
    </source>
</evidence>
<feature type="transmembrane region" description="Helical" evidence="10">
    <location>
        <begin position="441"/>
        <end position="462"/>
    </location>
</feature>
<keyword evidence="7 10" id="KW-0472">Membrane</keyword>
<evidence type="ECO:0000256" key="9">
    <source>
        <dbReference type="SAM" id="MobiDB-lite"/>
    </source>
</evidence>
<organism evidence="11 12">
    <name type="scientific">Coemansia javaensis</name>
    <dbReference type="NCBI Taxonomy" id="2761396"/>
    <lineage>
        <taxon>Eukaryota</taxon>
        <taxon>Fungi</taxon>
        <taxon>Fungi incertae sedis</taxon>
        <taxon>Zoopagomycota</taxon>
        <taxon>Kickxellomycotina</taxon>
        <taxon>Kickxellomycetes</taxon>
        <taxon>Kickxellales</taxon>
        <taxon>Kickxellaceae</taxon>
        <taxon>Coemansia</taxon>
    </lineage>
</organism>
<evidence type="ECO:0000313" key="12">
    <source>
        <dbReference type="Proteomes" id="UP001140217"/>
    </source>
</evidence>
<protein>
    <recommendedName>
        <fullName evidence="8">Probable transporter MCH1</fullName>
    </recommendedName>
</protein>
<dbReference type="Proteomes" id="UP001140217">
    <property type="component" value="Unassembled WGS sequence"/>
</dbReference>
<dbReference type="OrthoDB" id="410267at2759"/>
<dbReference type="GO" id="GO:0022857">
    <property type="term" value="F:transmembrane transporter activity"/>
    <property type="evidence" value="ECO:0007669"/>
    <property type="project" value="InterPro"/>
</dbReference>
<feature type="transmembrane region" description="Helical" evidence="10">
    <location>
        <begin position="108"/>
        <end position="128"/>
    </location>
</feature>
<keyword evidence="4" id="KW-0926">Vacuole</keyword>
<evidence type="ECO:0000256" key="2">
    <source>
        <dbReference type="ARBA" id="ARBA00008335"/>
    </source>
</evidence>
<evidence type="ECO:0000256" key="7">
    <source>
        <dbReference type="ARBA" id="ARBA00023136"/>
    </source>
</evidence>
<name>A0A9W8H784_9FUNG</name>
<dbReference type="GO" id="GO:0000329">
    <property type="term" value="C:fungal-type vacuole membrane"/>
    <property type="evidence" value="ECO:0007669"/>
    <property type="project" value="TreeGrafter"/>
</dbReference>
<evidence type="ECO:0000256" key="6">
    <source>
        <dbReference type="ARBA" id="ARBA00022989"/>
    </source>
</evidence>
<evidence type="ECO:0000256" key="5">
    <source>
        <dbReference type="ARBA" id="ARBA00022692"/>
    </source>
</evidence>
<dbReference type="PANTHER" id="PTHR21576">
    <property type="entry name" value="UNCHARACTERIZED NODULIN-LIKE PROTEIN"/>
    <property type="match status" value="1"/>
</dbReference>
<feature type="transmembrane region" description="Helical" evidence="10">
    <location>
        <begin position="415"/>
        <end position="435"/>
    </location>
</feature>
<comment type="similarity">
    <text evidence="2">Belongs to the major facilitator superfamily.</text>
</comment>
<feature type="region of interest" description="Disordered" evidence="9">
    <location>
        <begin position="226"/>
        <end position="321"/>
    </location>
</feature>
<dbReference type="SUPFAM" id="SSF103473">
    <property type="entry name" value="MFS general substrate transporter"/>
    <property type="match status" value="1"/>
</dbReference>
<evidence type="ECO:0000256" key="4">
    <source>
        <dbReference type="ARBA" id="ARBA00022554"/>
    </source>
</evidence>
<gene>
    <name evidence="11" type="ORF">H4R18_005051</name>
</gene>
<evidence type="ECO:0000313" key="11">
    <source>
        <dbReference type="EMBL" id="KAJ2777640.1"/>
    </source>
</evidence>
<feature type="transmembrane region" description="Helical" evidence="10">
    <location>
        <begin position="77"/>
        <end position="96"/>
    </location>
</feature>
<dbReference type="PANTHER" id="PTHR21576:SF45">
    <property type="entry name" value="TRANSPORTER MCH1-RELATED"/>
    <property type="match status" value="1"/>
</dbReference>
<evidence type="ECO:0000256" key="1">
    <source>
        <dbReference type="ARBA" id="ARBA00004128"/>
    </source>
</evidence>
<reference evidence="11" key="1">
    <citation type="submission" date="2022-07" db="EMBL/GenBank/DDBJ databases">
        <title>Phylogenomic reconstructions and comparative analyses of Kickxellomycotina fungi.</title>
        <authorList>
            <person name="Reynolds N.K."/>
            <person name="Stajich J.E."/>
            <person name="Barry K."/>
            <person name="Grigoriev I.V."/>
            <person name="Crous P."/>
            <person name="Smith M.E."/>
        </authorList>
    </citation>
    <scope>NUCLEOTIDE SEQUENCE</scope>
    <source>
        <strain evidence="11">NBRC 105414</strain>
    </source>
</reference>
<evidence type="ECO:0000256" key="3">
    <source>
        <dbReference type="ARBA" id="ARBA00022448"/>
    </source>
</evidence>
<dbReference type="Gene3D" id="1.20.1250.20">
    <property type="entry name" value="MFS general substrate transporter like domains"/>
    <property type="match status" value="2"/>
</dbReference>
<dbReference type="InterPro" id="IPR036259">
    <property type="entry name" value="MFS_trans_sf"/>
</dbReference>
<feature type="transmembrane region" description="Helical" evidence="10">
    <location>
        <begin position="148"/>
        <end position="168"/>
    </location>
</feature>
<comment type="caution">
    <text evidence="11">The sequence shown here is derived from an EMBL/GenBank/DDBJ whole genome shotgun (WGS) entry which is preliminary data.</text>
</comment>
<keyword evidence="3" id="KW-0813">Transport</keyword>
<dbReference type="AlphaFoldDB" id="A0A9W8H784"/>
<proteinExistence type="inferred from homology"/>
<keyword evidence="6 10" id="KW-1133">Transmembrane helix</keyword>
<keyword evidence="5 10" id="KW-0812">Transmembrane</keyword>
<dbReference type="Pfam" id="PF07690">
    <property type="entry name" value="MFS_1"/>
    <property type="match status" value="1"/>
</dbReference>
<accession>A0A9W8H784</accession>
<feature type="transmembrane region" description="Helical" evidence="10">
    <location>
        <begin position="180"/>
        <end position="202"/>
    </location>
</feature>
<dbReference type="InterPro" id="IPR011701">
    <property type="entry name" value="MFS"/>
</dbReference>
<feature type="compositionally biased region" description="Polar residues" evidence="9">
    <location>
        <begin position="288"/>
        <end position="319"/>
    </location>
</feature>
<feature type="transmembrane region" description="Helical" evidence="10">
    <location>
        <begin position="337"/>
        <end position="356"/>
    </location>
</feature>
<evidence type="ECO:0000256" key="10">
    <source>
        <dbReference type="SAM" id="Phobius"/>
    </source>
</evidence>
<dbReference type="EMBL" id="JANBUL010000278">
    <property type="protein sequence ID" value="KAJ2777640.1"/>
    <property type="molecule type" value="Genomic_DNA"/>
</dbReference>
<feature type="transmembrane region" description="Helical" evidence="10">
    <location>
        <begin position="474"/>
        <end position="494"/>
    </location>
</feature>
<comment type="subcellular location">
    <subcellularLocation>
        <location evidence="1">Vacuole membrane</location>
        <topology evidence="1">Multi-pass membrane protein</topology>
    </subcellularLocation>
</comment>